<feature type="compositionally biased region" description="Basic and acidic residues" evidence="1">
    <location>
        <begin position="169"/>
        <end position="185"/>
    </location>
</feature>
<feature type="transmembrane region" description="Helical" evidence="2">
    <location>
        <begin position="104"/>
        <end position="131"/>
    </location>
</feature>
<evidence type="ECO:0000313" key="4">
    <source>
        <dbReference type="EMBL" id="PTI30183.1"/>
    </source>
</evidence>
<protein>
    <recommendedName>
        <fullName evidence="3">DUF4064 domain-containing protein</fullName>
    </recommendedName>
</protein>
<dbReference type="Pfam" id="PF13273">
    <property type="entry name" value="DUF4064"/>
    <property type="match status" value="1"/>
</dbReference>
<evidence type="ECO:0000256" key="2">
    <source>
        <dbReference type="SAM" id="Phobius"/>
    </source>
</evidence>
<evidence type="ECO:0000259" key="3">
    <source>
        <dbReference type="Pfam" id="PF13273"/>
    </source>
</evidence>
<dbReference type="OrthoDB" id="2414601at2"/>
<feature type="transmembrane region" description="Helical" evidence="2">
    <location>
        <begin position="7"/>
        <end position="27"/>
    </location>
</feature>
<organism evidence="4 5">
    <name type="scientific">Mammaliicoccus vitulinus</name>
    <dbReference type="NCBI Taxonomy" id="71237"/>
    <lineage>
        <taxon>Bacteria</taxon>
        <taxon>Bacillati</taxon>
        <taxon>Bacillota</taxon>
        <taxon>Bacilli</taxon>
        <taxon>Bacillales</taxon>
        <taxon>Staphylococcaceae</taxon>
        <taxon>Mammaliicoccus</taxon>
    </lineage>
</organism>
<feature type="transmembrane region" description="Helical" evidence="2">
    <location>
        <begin position="69"/>
        <end position="92"/>
    </location>
</feature>
<proteinExistence type="predicted"/>
<dbReference type="AlphaFoldDB" id="A0A2T4PUT3"/>
<keyword evidence="2" id="KW-0472">Membrane</keyword>
<evidence type="ECO:0000256" key="1">
    <source>
        <dbReference type="SAM" id="MobiDB-lite"/>
    </source>
</evidence>
<dbReference type="Proteomes" id="UP000241209">
    <property type="component" value="Unassembled WGS sequence"/>
</dbReference>
<dbReference type="EMBL" id="PZFK01000007">
    <property type="protein sequence ID" value="PTI30183.1"/>
    <property type="molecule type" value="Genomic_DNA"/>
</dbReference>
<keyword evidence="2" id="KW-1133">Transmembrane helix</keyword>
<sequence>MKRTIEYTLLILGAIFSLIGIVFAFIIKTFSKTPEFKSEFEKSFNEQIQGSQDVPSSVTADQMLNGFSAFGNFAIVILIISILLTVVAIVFVKKQRILSGVLAVVAGLISILTLNVISFLLLIIAGIMLFVRKNKTNNQFEDVNFQNDLKHDQNQNENEFDSNEQQQNRIEETDKKKKDDDPYIY</sequence>
<keyword evidence="2" id="KW-0812">Transmembrane</keyword>
<accession>A0A2T4PUT3</accession>
<evidence type="ECO:0000313" key="5">
    <source>
        <dbReference type="Proteomes" id="UP000241209"/>
    </source>
</evidence>
<reference evidence="4 5" key="1">
    <citation type="journal article" date="2016" name="Front. Microbiol.">
        <title>Comprehensive Phylogenetic Analysis of Bovine Non-aureus Staphylococci Species Based on Whole-Genome Sequencing.</title>
        <authorList>
            <person name="Naushad S."/>
            <person name="Barkema H.W."/>
            <person name="Luby C."/>
            <person name="Condas L.A."/>
            <person name="Nobrega D.B."/>
            <person name="Carson D.A."/>
            <person name="De Buck J."/>
        </authorList>
    </citation>
    <scope>NUCLEOTIDE SEQUENCE [LARGE SCALE GENOMIC DNA]</scope>
    <source>
        <strain evidence="4 5">SNUC 2204</strain>
    </source>
</reference>
<name>A0A2T4PUT3_9STAP</name>
<dbReference type="RefSeq" id="WP_107556834.1">
    <property type="nucleotide sequence ID" value="NZ_JABUYR010000006.1"/>
</dbReference>
<comment type="caution">
    <text evidence="4">The sequence shown here is derived from an EMBL/GenBank/DDBJ whole genome shotgun (WGS) entry which is preliminary data.</text>
</comment>
<dbReference type="STRING" id="1167632.GCA_000286335_00606"/>
<dbReference type="InterPro" id="IPR025273">
    <property type="entry name" value="DUF4064"/>
</dbReference>
<gene>
    <name evidence="4" type="ORF">BU072_04605</name>
</gene>
<feature type="region of interest" description="Disordered" evidence="1">
    <location>
        <begin position="152"/>
        <end position="185"/>
    </location>
</feature>
<feature type="domain" description="DUF4064" evidence="3">
    <location>
        <begin position="2"/>
        <end position="112"/>
    </location>
</feature>